<dbReference type="EMBL" id="JALDAY010000015">
    <property type="protein sequence ID" value="MCI3277628.1"/>
    <property type="molecule type" value="Genomic_DNA"/>
</dbReference>
<keyword evidence="2" id="KW-0812">Transmembrane</keyword>
<feature type="transmembrane region" description="Helical" evidence="2">
    <location>
        <begin position="56"/>
        <end position="74"/>
    </location>
</feature>
<gene>
    <name evidence="3" type="ORF">MQP27_41820</name>
</gene>
<evidence type="ECO:0000256" key="2">
    <source>
        <dbReference type="SAM" id="Phobius"/>
    </source>
</evidence>
<evidence type="ECO:0000313" key="4">
    <source>
        <dbReference type="Proteomes" id="UP001165269"/>
    </source>
</evidence>
<dbReference type="RefSeq" id="WP_242775469.1">
    <property type="nucleotide sequence ID" value="NZ_JALDAY010000015.1"/>
</dbReference>
<proteinExistence type="predicted"/>
<keyword evidence="4" id="KW-1185">Reference proteome</keyword>
<feature type="compositionally biased region" description="Basic and acidic residues" evidence="1">
    <location>
        <begin position="29"/>
        <end position="44"/>
    </location>
</feature>
<protein>
    <submittedName>
        <fullName evidence="3">Uncharacterized protein</fullName>
    </submittedName>
</protein>
<evidence type="ECO:0000313" key="3">
    <source>
        <dbReference type="EMBL" id="MCI3277628.1"/>
    </source>
</evidence>
<organism evidence="3 4">
    <name type="scientific">Streptomyces cylindrosporus</name>
    <dbReference type="NCBI Taxonomy" id="2927583"/>
    <lineage>
        <taxon>Bacteria</taxon>
        <taxon>Bacillati</taxon>
        <taxon>Actinomycetota</taxon>
        <taxon>Actinomycetes</taxon>
        <taxon>Kitasatosporales</taxon>
        <taxon>Streptomycetaceae</taxon>
        <taxon>Streptomyces</taxon>
    </lineage>
</organism>
<dbReference type="Proteomes" id="UP001165269">
    <property type="component" value="Unassembled WGS sequence"/>
</dbReference>
<keyword evidence="2" id="KW-1133">Transmembrane helix</keyword>
<evidence type="ECO:0000256" key="1">
    <source>
        <dbReference type="SAM" id="MobiDB-lite"/>
    </source>
</evidence>
<sequence>MPHLYSCPVCRIESRPYALEEAAQRQGQRHRDERHGGDHPHGETIQEVPYQLPDTAQLRILAAIVAVVLFALIIKAF</sequence>
<reference evidence="3" key="1">
    <citation type="submission" date="2022-03" db="EMBL/GenBank/DDBJ databases">
        <title>Streptomyces 7R015 and 7R016 isolated from Barleria lupulina in Thailand.</title>
        <authorList>
            <person name="Kanchanasin P."/>
            <person name="Phongsopitanun W."/>
            <person name="Tanasupawat S."/>
        </authorList>
    </citation>
    <scope>NUCLEOTIDE SEQUENCE</scope>
    <source>
        <strain evidence="3">7R015</strain>
    </source>
</reference>
<accession>A0ABS9YK31</accession>
<name>A0ABS9YK31_9ACTN</name>
<comment type="caution">
    <text evidence="3">The sequence shown here is derived from an EMBL/GenBank/DDBJ whole genome shotgun (WGS) entry which is preliminary data.</text>
</comment>
<feature type="region of interest" description="Disordered" evidence="1">
    <location>
        <begin position="21"/>
        <end position="45"/>
    </location>
</feature>
<keyword evidence="2" id="KW-0472">Membrane</keyword>